<evidence type="ECO:0000256" key="2">
    <source>
        <dbReference type="ARBA" id="ARBA00022714"/>
    </source>
</evidence>
<reference evidence="9 10" key="1">
    <citation type="submission" date="2014-02" db="EMBL/GenBank/DDBJ databases">
        <authorList>
            <person name="Sibley D."/>
            <person name="Venepally P."/>
            <person name="Karamycheva S."/>
            <person name="Hadjithomas M."/>
            <person name="Khan A."/>
            <person name="Brunk B."/>
            <person name="Roos D."/>
            <person name="Caler E."/>
            <person name="Lorenzi H."/>
        </authorList>
    </citation>
    <scope>NUCLEOTIDE SEQUENCE [LARGE SCALE GENOMIC DNA]</scope>
    <source>
        <strain evidence="9 10">GAB2-2007-GAL-DOM2</strain>
    </source>
</reference>
<proteinExistence type="inferred from homology"/>
<gene>
    <name evidence="9" type="ORF">TGDOM2_236000</name>
</gene>
<evidence type="ECO:0000259" key="8">
    <source>
        <dbReference type="PROSITE" id="PS51085"/>
    </source>
</evidence>
<dbReference type="InterPro" id="IPR012675">
    <property type="entry name" value="Beta-grasp_dom_sf"/>
</dbReference>
<dbReference type="GO" id="GO:0009055">
    <property type="term" value="F:electron transfer activity"/>
    <property type="evidence" value="ECO:0007669"/>
    <property type="project" value="TreeGrafter"/>
</dbReference>
<dbReference type="VEuPathDB" id="ToxoDB:TGDOM2_236000"/>
<sequence length="317" mass="33227">MMGQMQSLSAGGASLLADGSVCRKALLAAILSPRAIGTLRASSDLRPLSPFLSQPCSSFCSSCGAKYVRRWPSFQSVNAGMSLGSSVGSFPCIPSSVSACTSSRVSPRFALSSYSALSPFLSSSSPPAVASPTAAATRVSSPPSETPSREWEACSTKRHLWFSSKDTQETPADREGTAADVNEGTTAGSSQASEKRSGDNDTQAQGPPVVTFTSADGQTELQCPYRTGQTVLMVAFENDVGIEGACGGQCACSTCHVILNAADFAKFPEADDDEQDMLDLAVHTTNTSRLGCRLKLGEEHNGVKLQLPVATVNQMYR</sequence>
<dbReference type="OrthoDB" id="268593at2759"/>
<dbReference type="GO" id="GO:0005739">
    <property type="term" value="C:mitochondrion"/>
    <property type="evidence" value="ECO:0007669"/>
    <property type="project" value="TreeGrafter"/>
</dbReference>
<dbReference type="GO" id="GO:0046872">
    <property type="term" value="F:metal ion binding"/>
    <property type="evidence" value="ECO:0007669"/>
    <property type="project" value="UniProtKB-KW"/>
</dbReference>
<keyword evidence="3" id="KW-0479">Metal-binding</keyword>
<feature type="domain" description="2Fe-2S ferredoxin-type" evidence="8">
    <location>
        <begin position="208"/>
        <end position="311"/>
    </location>
</feature>
<name>A0A086JHK3_TOXGO</name>
<organism evidence="9 10">
    <name type="scientific">Toxoplasma gondii GAB2-2007-GAL-DOM2</name>
    <dbReference type="NCBI Taxonomy" id="1130820"/>
    <lineage>
        <taxon>Eukaryota</taxon>
        <taxon>Sar</taxon>
        <taxon>Alveolata</taxon>
        <taxon>Apicomplexa</taxon>
        <taxon>Conoidasida</taxon>
        <taxon>Coccidia</taxon>
        <taxon>Eucoccidiorida</taxon>
        <taxon>Eimeriorina</taxon>
        <taxon>Sarcocystidae</taxon>
        <taxon>Toxoplasma</taxon>
    </lineage>
</organism>
<dbReference type="PRINTS" id="PR00355">
    <property type="entry name" value="ADRENODOXIN"/>
</dbReference>
<evidence type="ECO:0000256" key="7">
    <source>
        <dbReference type="SAM" id="MobiDB-lite"/>
    </source>
</evidence>
<dbReference type="CDD" id="cd00207">
    <property type="entry name" value="fer2"/>
    <property type="match status" value="1"/>
</dbReference>
<dbReference type="InterPro" id="IPR036010">
    <property type="entry name" value="2Fe-2S_ferredoxin-like_sf"/>
</dbReference>
<dbReference type="Proteomes" id="UP000028837">
    <property type="component" value="Unassembled WGS sequence"/>
</dbReference>
<dbReference type="GO" id="GO:0051537">
    <property type="term" value="F:2 iron, 2 sulfur cluster binding"/>
    <property type="evidence" value="ECO:0007669"/>
    <property type="project" value="UniProtKB-KW"/>
</dbReference>
<feature type="region of interest" description="Disordered" evidence="7">
    <location>
        <begin position="122"/>
        <end position="152"/>
    </location>
</feature>
<keyword evidence="4" id="KW-0408">Iron</keyword>
<dbReference type="InterPro" id="IPR001041">
    <property type="entry name" value="2Fe-2S_ferredoxin-type"/>
</dbReference>
<dbReference type="PROSITE" id="PS00814">
    <property type="entry name" value="ADX"/>
    <property type="match status" value="1"/>
</dbReference>
<evidence type="ECO:0000256" key="3">
    <source>
        <dbReference type="ARBA" id="ARBA00022723"/>
    </source>
</evidence>
<dbReference type="PANTHER" id="PTHR23426:SF65">
    <property type="entry name" value="FERREDOXIN-2, MITOCHONDRIAL"/>
    <property type="match status" value="1"/>
</dbReference>
<evidence type="ECO:0000256" key="6">
    <source>
        <dbReference type="ARBA" id="ARBA00034078"/>
    </source>
</evidence>
<dbReference type="InterPro" id="IPR001055">
    <property type="entry name" value="Adrenodoxin-like"/>
</dbReference>
<comment type="similarity">
    <text evidence="1">Belongs to the adrenodoxin/putidaredoxin family.</text>
</comment>
<feature type="region of interest" description="Disordered" evidence="7">
    <location>
        <begin position="164"/>
        <end position="208"/>
    </location>
</feature>
<comment type="cofactor">
    <cofactor evidence="6">
        <name>[2Fe-2S] cluster</name>
        <dbReference type="ChEBI" id="CHEBI:190135"/>
    </cofactor>
</comment>
<comment type="caution">
    <text evidence="9">The sequence shown here is derived from an EMBL/GenBank/DDBJ whole genome shotgun (WGS) entry which is preliminary data.</text>
</comment>
<feature type="compositionally biased region" description="Low complexity" evidence="7">
    <location>
        <begin position="122"/>
        <end position="143"/>
    </location>
</feature>
<dbReference type="PROSITE" id="PS51085">
    <property type="entry name" value="2FE2S_FER_2"/>
    <property type="match status" value="1"/>
</dbReference>
<accession>A0A086JHK3</accession>
<dbReference type="EMBL" id="AHZU02001506">
    <property type="protein sequence ID" value="KFG31621.1"/>
    <property type="molecule type" value="Genomic_DNA"/>
</dbReference>
<evidence type="ECO:0000256" key="4">
    <source>
        <dbReference type="ARBA" id="ARBA00023004"/>
    </source>
</evidence>
<protein>
    <submittedName>
        <fullName evidence="9">Putative ferredoxin</fullName>
    </submittedName>
</protein>
<keyword evidence="5" id="KW-0411">Iron-sulfur</keyword>
<evidence type="ECO:0000256" key="1">
    <source>
        <dbReference type="ARBA" id="ARBA00010914"/>
    </source>
</evidence>
<dbReference type="InterPro" id="IPR018298">
    <property type="entry name" value="Adrenodoxin_Fe-S_BS"/>
</dbReference>
<evidence type="ECO:0000313" key="9">
    <source>
        <dbReference type="EMBL" id="KFG31621.1"/>
    </source>
</evidence>
<feature type="compositionally biased region" description="Polar residues" evidence="7">
    <location>
        <begin position="183"/>
        <end position="192"/>
    </location>
</feature>
<dbReference type="SUPFAM" id="SSF54292">
    <property type="entry name" value="2Fe-2S ferredoxin-like"/>
    <property type="match status" value="1"/>
</dbReference>
<dbReference type="GO" id="GO:0140647">
    <property type="term" value="P:P450-containing electron transport chain"/>
    <property type="evidence" value="ECO:0007669"/>
    <property type="project" value="InterPro"/>
</dbReference>
<dbReference type="Gene3D" id="3.10.20.30">
    <property type="match status" value="1"/>
</dbReference>
<dbReference type="AlphaFoldDB" id="A0A086JHK3"/>
<dbReference type="PANTHER" id="PTHR23426">
    <property type="entry name" value="FERREDOXIN/ADRENODOXIN"/>
    <property type="match status" value="1"/>
</dbReference>
<feature type="compositionally biased region" description="Basic and acidic residues" evidence="7">
    <location>
        <begin position="166"/>
        <end position="177"/>
    </location>
</feature>
<evidence type="ECO:0000313" key="10">
    <source>
        <dbReference type="Proteomes" id="UP000028837"/>
    </source>
</evidence>
<keyword evidence="2" id="KW-0001">2Fe-2S</keyword>
<dbReference type="Pfam" id="PF00111">
    <property type="entry name" value="Fer2"/>
    <property type="match status" value="1"/>
</dbReference>
<evidence type="ECO:0000256" key="5">
    <source>
        <dbReference type="ARBA" id="ARBA00023014"/>
    </source>
</evidence>